<accession>G8R592</accession>
<proteinExistence type="predicted"/>
<keyword evidence="1" id="KW-1133">Transmembrane helix</keyword>
<dbReference type="AlphaFoldDB" id="G8R592"/>
<keyword evidence="3" id="KW-1185">Reference proteome</keyword>
<sequence>MKKLIIQRLDTANYFRKVTVLVDGKSIGKVSFAETAHFEISTEAKSVNVKLDWCKSLPFELDSSLNEEVFFVECSSNLLNAFSAPQKYLRLHKVKKKDLPTNQQILEFRGNFRKVTGISTLMLLLFGVFLVYTLYVAIFENSPLWYALSALAGYNIYRISKGIRQRMKGQM</sequence>
<keyword evidence="1" id="KW-0812">Transmembrane</keyword>
<feature type="transmembrane region" description="Helical" evidence="1">
    <location>
        <begin position="144"/>
        <end position="160"/>
    </location>
</feature>
<feature type="transmembrane region" description="Helical" evidence="1">
    <location>
        <begin position="115"/>
        <end position="138"/>
    </location>
</feature>
<evidence type="ECO:0000256" key="1">
    <source>
        <dbReference type="SAM" id="Phobius"/>
    </source>
</evidence>
<organism evidence="2 3">
    <name type="scientific">Owenweeksia hongkongensis (strain DSM 17368 / CIP 108786 / JCM 12287 / NRRL B-23963 / UST20020801)</name>
    <dbReference type="NCBI Taxonomy" id="926562"/>
    <lineage>
        <taxon>Bacteria</taxon>
        <taxon>Pseudomonadati</taxon>
        <taxon>Bacteroidota</taxon>
        <taxon>Flavobacteriia</taxon>
        <taxon>Flavobacteriales</taxon>
        <taxon>Owenweeksiaceae</taxon>
        <taxon>Owenweeksia</taxon>
    </lineage>
</organism>
<dbReference type="HOGENOM" id="CLU_1561377_0_0_10"/>
<gene>
    <name evidence="2" type="ordered locus">Oweho_1132</name>
</gene>
<keyword evidence="1" id="KW-0472">Membrane</keyword>
<dbReference type="KEGG" id="oho:Oweho_1132"/>
<dbReference type="RefSeq" id="WP_014201497.1">
    <property type="nucleotide sequence ID" value="NC_016599.1"/>
</dbReference>
<evidence type="ECO:0000313" key="3">
    <source>
        <dbReference type="Proteomes" id="UP000005631"/>
    </source>
</evidence>
<reference evidence="2 3" key="1">
    <citation type="journal article" date="2012" name="Stand. Genomic Sci.">
        <title>Genome sequence of the orange-pigmented seawater bacterium Owenweeksia hongkongensis type strain (UST20020801(T)).</title>
        <authorList>
            <person name="Riedel T."/>
            <person name="Held B."/>
            <person name="Nolan M."/>
            <person name="Lucas S."/>
            <person name="Lapidus A."/>
            <person name="Tice H."/>
            <person name="Del Rio T.G."/>
            <person name="Cheng J.F."/>
            <person name="Han C."/>
            <person name="Tapia R."/>
            <person name="Goodwin L.A."/>
            <person name="Pitluck S."/>
            <person name="Liolios K."/>
            <person name="Mavromatis K."/>
            <person name="Pagani I."/>
            <person name="Ivanova N."/>
            <person name="Mikhailova N."/>
            <person name="Pati A."/>
            <person name="Chen A."/>
            <person name="Palaniappan K."/>
            <person name="Rohde M."/>
            <person name="Tindall B.J."/>
            <person name="Detter J.C."/>
            <person name="Goker M."/>
            <person name="Woyke T."/>
            <person name="Bristow J."/>
            <person name="Eisen J.A."/>
            <person name="Markowitz V."/>
            <person name="Hugenholtz P."/>
            <person name="Klenk H.P."/>
            <person name="Kyrpides N.C."/>
        </authorList>
    </citation>
    <scope>NUCLEOTIDE SEQUENCE</scope>
    <source>
        <strain evidence="3">DSM 17368 / JCM 12287 / NRRL B-23963</strain>
    </source>
</reference>
<dbReference type="EMBL" id="CP003156">
    <property type="protein sequence ID" value="AEV32137.1"/>
    <property type="molecule type" value="Genomic_DNA"/>
</dbReference>
<evidence type="ECO:0000313" key="2">
    <source>
        <dbReference type="EMBL" id="AEV32137.1"/>
    </source>
</evidence>
<dbReference type="OrthoDB" id="2223488at2"/>
<protein>
    <submittedName>
        <fullName evidence="2">Uncharacterized protein</fullName>
    </submittedName>
</protein>
<dbReference type="Proteomes" id="UP000005631">
    <property type="component" value="Chromosome"/>
</dbReference>
<name>G8R592_OWEHD</name>
<dbReference type="STRING" id="926562.Oweho_1132"/>